<organism evidence="10 11">
    <name type="scientific">Cryptosporangium aurantiacum</name>
    <dbReference type="NCBI Taxonomy" id="134849"/>
    <lineage>
        <taxon>Bacteria</taxon>
        <taxon>Bacillati</taxon>
        <taxon>Actinomycetota</taxon>
        <taxon>Actinomycetes</taxon>
        <taxon>Cryptosporangiales</taxon>
        <taxon>Cryptosporangiaceae</taxon>
        <taxon>Cryptosporangium</taxon>
    </lineage>
</organism>
<gene>
    <name evidence="10" type="ORF">SAMN05443668_101124</name>
</gene>
<feature type="compositionally biased region" description="Basic and acidic residues" evidence="8">
    <location>
        <begin position="259"/>
        <end position="269"/>
    </location>
</feature>
<dbReference type="InterPro" id="IPR050388">
    <property type="entry name" value="ABC_Ni/Peptide_Import"/>
</dbReference>
<keyword evidence="3" id="KW-0813">Transport</keyword>
<evidence type="ECO:0000256" key="4">
    <source>
        <dbReference type="ARBA" id="ARBA00022475"/>
    </source>
</evidence>
<keyword evidence="6" id="KW-0067">ATP-binding</keyword>
<dbReference type="GO" id="GO:0016887">
    <property type="term" value="F:ATP hydrolysis activity"/>
    <property type="evidence" value="ECO:0007669"/>
    <property type="project" value="InterPro"/>
</dbReference>
<evidence type="ECO:0000256" key="7">
    <source>
        <dbReference type="ARBA" id="ARBA00023136"/>
    </source>
</evidence>
<dbReference type="EMBL" id="FRCS01000001">
    <property type="protein sequence ID" value="SHM25520.1"/>
    <property type="molecule type" value="Genomic_DNA"/>
</dbReference>
<name>A0A1M7HAP3_9ACTN</name>
<dbReference type="CDD" id="cd03257">
    <property type="entry name" value="ABC_NikE_OppD_transporters"/>
    <property type="match status" value="1"/>
</dbReference>
<feature type="domain" description="ABC transporter" evidence="9">
    <location>
        <begin position="2"/>
        <end position="244"/>
    </location>
</feature>
<dbReference type="STRING" id="134849.SAMN05443668_101124"/>
<dbReference type="RefSeq" id="WP_073250302.1">
    <property type="nucleotide sequence ID" value="NZ_FRCS01000001.1"/>
</dbReference>
<evidence type="ECO:0000256" key="6">
    <source>
        <dbReference type="ARBA" id="ARBA00022840"/>
    </source>
</evidence>
<keyword evidence="7" id="KW-0472">Membrane</keyword>
<reference evidence="10 11" key="1">
    <citation type="submission" date="2016-11" db="EMBL/GenBank/DDBJ databases">
        <authorList>
            <person name="Jaros S."/>
            <person name="Januszkiewicz K."/>
            <person name="Wedrychowicz H."/>
        </authorList>
    </citation>
    <scope>NUCLEOTIDE SEQUENCE [LARGE SCALE GENOMIC DNA]</scope>
    <source>
        <strain evidence="10 11">DSM 46144</strain>
    </source>
</reference>
<dbReference type="InterPro" id="IPR027417">
    <property type="entry name" value="P-loop_NTPase"/>
</dbReference>
<dbReference type="PROSITE" id="PS00211">
    <property type="entry name" value="ABC_TRANSPORTER_1"/>
    <property type="match status" value="1"/>
</dbReference>
<dbReference type="GO" id="GO:0005886">
    <property type="term" value="C:plasma membrane"/>
    <property type="evidence" value="ECO:0007669"/>
    <property type="project" value="UniProtKB-SubCell"/>
</dbReference>
<sequence>MIEAQDLVLEYVSGKRQIRALDGVSLRIAAGDRLGIVGESGSGKSTFGAALGRLLPPSAHQTGALRVDGVDVFEADRDRIRELRQNTMAFIPQDPVSSLDPTKRIGKQLALATGVRDRTAQTEMLDRVKIRQPAEVLRRYPFEISGGMAQRVVIAIAMARRPRILVADEPTASLDSLVRDEVLALMFATADELSATLVWLSHDLAAVRRWCGRVAVMHRGRVVEEGPAADVLDDPQHEYTQELVASDPRNRRATAGGPEPEHARKEPVR</sequence>
<dbReference type="Proteomes" id="UP000184440">
    <property type="component" value="Unassembled WGS sequence"/>
</dbReference>
<dbReference type="SUPFAM" id="SSF52540">
    <property type="entry name" value="P-loop containing nucleoside triphosphate hydrolases"/>
    <property type="match status" value="1"/>
</dbReference>
<dbReference type="InterPro" id="IPR003593">
    <property type="entry name" value="AAA+_ATPase"/>
</dbReference>
<dbReference type="Pfam" id="PF00005">
    <property type="entry name" value="ABC_tran"/>
    <property type="match status" value="1"/>
</dbReference>
<dbReference type="Gene3D" id="3.40.50.300">
    <property type="entry name" value="P-loop containing nucleotide triphosphate hydrolases"/>
    <property type="match status" value="1"/>
</dbReference>
<proteinExistence type="inferred from homology"/>
<dbReference type="InterPro" id="IPR003439">
    <property type="entry name" value="ABC_transporter-like_ATP-bd"/>
</dbReference>
<dbReference type="GO" id="GO:0005524">
    <property type="term" value="F:ATP binding"/>
    <property type="evidence" value="ECO:0007669"/>
    <property type="project" value="UniProtKB-KW"/>
</dbReference>
<evidence type="ECO:0000313" key="11">
    <source>
        <dbReference type="Proteomes" id="UP000184440"/>
    </source>
</evidence>
<comment type="similarity">
    <text evidence="2">Belongs to the ABC transporter superfamily.</text>
</comment>
<dbReference type="AlphaFoldDB" id="A0A1M7HAP3"/>
<dbReference type="InterPro" id="IPR017871">
    <property type="entry name" value="ABC_transporter-like_CS"/>
</dbReference>
<evidence type="ECO:0000259" key="9">
    <source>
        <dbReference type="PROSITE" id="PS50893"/>
    </source>
</evidence>
<dbReference type="PROSITE" id="PS50893">
    <property type="entry name" value="ABC_TRANSPORTER_2"/>
    <property type="match status" value="1"/>
</dbReference>
<dbReference type="PANTHER" id="PTHR43297:SF2">
    <property type="entry name" value="DIPEPTIDE TRANSPORT ATP-BINDING PROTEIN DPPD"/>
    <property type="match status" value="1"/>
</dbReference>
<keyword evidence="11" id="KW-1185">Reference proteome</keyword>
<accession>A0A1M7HAP3</accession>
<evidence type="ECO:0000256" key="8">
    <source>
        <dbReference type="SAM" id="MobiDB-lite"/>
    </source>
</evidence>
<keyword evidence="5" id="KW-0547">Nucleotide-binding</keyword>
<keyword evidence="4" id="KW-1003">Cell membrane</keyword>
<evidence type="ECO:0000256" key="2">
    <source>
        <dbReference type="ARBA" id="ARBA00005417"/>
    </source>
</evidence>
<protein>
    <submittedName>
        <fullName evidence="10">ABC-type dipeptide/oligopeptide/nickel transport system, ATPase component</fullName>
    </submittedName>
</protein>
<evidence type="ECO:0000256" key="3">
    <source>
        <dbReference type="ARBA" id="ARBA00022448"/>
    </source>
</evidence>
<comment type="subcellular location">
    <subcellularLocation>
        <location evidence="1">Cell membrane</location>
        <topology evidence="1">Peripheral membrane protein</topology>
    </subcellularLocation>
</comment>
<dbReference type="PANTHER" id="PTHR43297">
    <property type="entry name" value="OLIGOPEPTIDE TRANSPORT ATP-BINDING PROTEIN APPD"/>
    <property type="match status" value="1"/>
</dbReference>
<evidence type="ECO:0000256" key="1">
    <source>
        <dbReference type="ARBA" id="ARBA00004202"/>
    </source>
</evidence>
<evidence type="ECO:0000313" key="10">
    <source>
        <dbReference type="EMBL" id="SHM25520.1"/>
    </source>
</evidence>
<evidence type="ECO:0000256" key="5">
    <source>
        <dbReference type="ARBA" id="ARBA00022741"/>
    </source>
</evidence>
<dbReference type="SMART" id="SM00382">
    <property type="entry name" value="AAA"/>
    <property type="match status" value="1"/>
</dbReference>
<feature type="region of interest" description="Disordered" evidence="8">
    <location>
        <begin position="232"/>
        <end position="269"/>
    </location>
</feature>